<dbReference type="AlphaFoldDB" id="A0A437ACD0"/>
<dbReference type="Proteomes" id="UP000283090">
    <property type="component" value="Unassembled WGS sequence"/>
</dbReference>
<feature type="region of interest" description="Disordered" evidence="1">
    <location>
        <begin position="154"/>
        <end position="178"/>
    </location>
</feature>
<feature type="region of interest" description="Disordered" evidence="1">
    <location>
        <begin position="216"/>
        <end position="263"/>
    </location>
</feature>
<dbReference type="RefSeq" id="XP_067494463.1">
    <property type="nucleotide sequence ID" value="XM_067631970.1"/>
</dbReference>
<feature type="compositionally biased region" description="Polar residues" evidence="1">
    <location>
        <begin position="238"/>
        <end position="249"/>
    </location>
</feature>
<proteinExistence type="predicted"/>
<evidence type="ECO:0000256" key="1">
    <source>
        <dbReference type="SAM" id="MobiDB-lite"/>
    </source>
</evidence>
<dbReference type="OrthoDB" id="5429228at2759"/>
<dbReference type="EMBL" id="SAEB01000003">
    <property type="protein sequence ID" value="RVD88919.1"/>
    <property type="molecule type" value="Genomic_DNA"/>
</dbReference>
<keyword evidence="3" id="KW-1185">Reference proteome</keyword>
<name>A0A437ACD0_ARTFL</name>
<dbReference type="GeneID" id="93585393"/>
<protein>
    <submittedName>
        <fullName evidence="2">Uncharacterized protein</fullName>
    </submittedName>
</protein>
<organism evidence="2 3">
    <name type="scientific">Arthrobotrys flagrans</name>
    <name type="common">Nematode-trapping fungus</name>
    <name type="synonym">Trichothecium flagrans</name>
    <dbReference type="NCBI Taxonomy" id="97331"/>
    <lineage>
        <taxon>Eukaryota</taxon>
        <taxon>Fungi</taxon>
        <taxon>Dikarya</taxon>
        <taxon>Ascomycota</taxon>
        <taxon>Pezizomycotina</taxon>
        <taxon>Orbiliomycetes</taxon>
        <taxon>Orbiliales</taxon>
        <taxon>Orbiliaceae</taxon>
        <taxon>Arthrobotrys</taxon>
    </lineage>
</organism>
<dbReference type="VEuPathDB" id="FungiDB:DFL_003082"/>
<comment type="caution">
    <text evidence="2">The sequence shown here is derived from an EMBL/GenBank/DDBJ whole genome shotgun (WGS) entry which is preliminary data.</text>
</comment>
<evidence type="ECO:0000313" key="3">
    <source>
        <dbReference type="Proteomes" id="UP000283090"/>
    </source>
</evidence>
<evidence type="ECO:0000313" key="2">
    <source>
        <dbReference type="EMBL" id="RVD88919.1"/>
    </source>
</evidence>
<sequence length="398" mass="45169">MKSHSRVEMFRYTLLKPFKINHSVPVALLEVTTLASESQVLHPPKHRNNFLLPFEHLTIVGERDERPRGEAYMPPHAQGDGGPGDTMPPTEHRSPTKDKGSRSHTGFSRPPTRQGRPPSGQDRPPSRQQEDWHPKFDQALLLPRTELGNLLTEVKKKADLNQKPPPKTPDIGMHPQSRFGERDATVSMIPGPKDSKPQKYQELEQALANLKIGSKGKIYKGRSKPDQQQDDDTDTDRSVLQTSEHTNPFGQEEKLPTQPSESKFNLPLDIKFGLGKRRWSLDKPGVEIADDNNPKDINISPLAKGLAHEITEKWRTWADDPYTPTQSQAIHLPYAFKMVMQKGMLNNEGSLRAWNEKSADLSSLLGLLAVLHHEYQLRRKISDRFADQVINEIEREMQ</sequence>
<accession>A0A437ACD0</accession>
<reference evidence="2 3" key="1">
    <citation type="submission" date="2019-01" db="EMBL/GenBank/DDBJ databases">
        <title>Intercellular communication is required for trap formation in the nematode-trapping fungus Duddingtonia flagrans.</title>
        <authorList>
            <person name="Youssar L."/>
            <person name="Wernet V."/>
            <person name="Hensel N."/>
            <person name="Hildebrandt H.-G."/>
            <person name="Fischer R."/>
        </authorList>
    </citation>
    <scope>NUCLEOTIDE SEQUENCE [LARGE SCALE GENOMIC DNA]</scope>
    <source>
        <strain evidence="2 3">CBS H-5679</strain>
    </source>
</reference>
<feature type="region of interest" description="Disordered" evidence="1">
    <location>
        <begin position="67"/>
        <end position="132"/>
    </location>
</feature>
<feature type="compositionally biased region" description="Basic and acidic residues" evidence="1">
    <location>
        <begin position="90"/>
        <end position="101"/>
    </location>
</feature>
<gene>
    <name evidence="2" type="ORF">DFL_003082</name>
</gene>